<comment type="caution">
    <text evidence="3">The sequence shown here is derived from an EMBL/GenBank/DDBJ whole genome shotgun (WGS) entry which is preliminary data.</text>
</comment>
<organism evidence="3">
    <name type="scientific">Tanacetum cinerariifolium</name>
    <name type="common">Dalmatian daisy</name>
    <name type="synonym">Chrysanthemum cinerariifolium</name>
    <dbReference type="NCBI Taxonomy" id="118510"/>
    <lineage>
        <taxon>Eukaryota</taxon>
        <taxon>Viridiplantae</taxon>
        <taxon>Streptophyta</taxon>
        <taxon>Embryophyta</taxon>
        <taxon>Tracheophyta</taxon>
        <taxon>Spermatophyta</taxon>
        <taxon>Magnoliopsida</taxon>
        <taxon>eudicotyledons</taxon>
        <taxon>Gunneridae</taxon>
        <taxon>Pentapetalae</taxon>
        <taxon>asterids</taxon>
        <taxon>campanulids</taxon>
        <taxon>Asterales</taxon>
        <taxon>Asteraceae</taxon>
        <taxon>Asteroideae</taxon>
        <taxon>Anthemideae</taxon>
        <taxon>Anthemidinae</taxon>
        <taxon>Tanacetum</taxon>
    </lineage>
</organism>
<feature type="region of interest" description="Disordered" evidence="1">
    <location>
        <begin position="1"/>
        <end position="24"/>
    </location>
</feature>
<proteinExistence type="predicted"/>
<dbReference type="AlphaFoldDB" id="A0A6L2KU31"/>
<evidence type="ECO:0000256" key="1">
    <source>
        <dbReference type="SAM" id="MobiDB-lite"/>
    </source>
</evidence>
<sequence length="232" mass="26191">GTPSSITIDQDAPSTSHSPSSLEVQPSITNQGVAAGPTFKDNLFDQVIDDPFPNDHPIDNVTGNPSRLVSTKTQLAIDVLWCFYHSILLKVKPKNFKTAVSEACWFKAMQDEIHKFDQLQAWELVPRLDSVMIIAFKWIYKVKLDEYDDVLNNKARLVAKGYLQEKGIDFEDSFSPVIKAIKIFIINTASKNMTIYQLDFRTAFLNGELKKKSMSVNQRASLIQIILHTSII</sequence>
<evidence type="ECO:0000259" key="2">
    <source>
        <dbReference type="Pfam" id="PF07727"/>
    </source>
</evidence>
<name>A0A6L2KU31_TANCI</name>
<feature type="non-terminal residue" evidence="3">
    <location>
        <position position="1"/>
    </location>
</feature>
<protein>
    <submittedName>
        <fullName evidence="3">Retrovirus-related Pol polyprotein from transposon TNT 1-94</fullName>
    </submittedName>
</protein>
<dbReference type="InterPro" id="IPR013103">
    <property type="entry name" value="RVT_2"/>
</dbReference>
<gene>
    <name evidence="3" type="ORF">Tci_025091</name>
</gene>
<feature type="domain" description="Reverse transcriptase Ty1/copia-type" evidence="2">
    <location>
        <begin position="121"/>
        <end position="216"/>
    </location>
</feature>
<evidence type="ECO:0000313" key="3">
    <source>
        <dbReference type="EMBL" id="GEU53113.1"/>
    </source>
</evidence>
<accession>A0A6L2KU31</accession>
<reference evidence="3" key="1">
    <citation type="journal article" date="2019" name="Sci. Rep.">
        <title>Draft genome of Tanacetum cinerariifolium, the natural source of mosquito coil.</title>
        <authorList>
            <person name="Yamashiro T."/>
            <person name="Shiraishi A."/>
            <person name="Satake H."/>
            <person name="Nakayama K."/>
        </authorList>
    </citation>
    <scope>NUCLEOTIDE SEQUENCE</scope>
</reference>
<dbReference type="Pfam" id="PF07727">
    <property type="entry name" value="RVT_2"/>
    <property type="match status" value="1"/>
</dbReference>
<dbReference type="EMBL" id="BKCJ010003123">
    <property type="protein sequence ID" value="GEU53113.1"/>
    <property type="molecule type" value="Genomic_DNA"/>
</dbReference>